<evidence type="ECO:0000313" key="3">
    <source>
        <dbReference type="EMBL" id="GID15173.1"/>
    </source>
</evidence>
<gene>
    <name evidence="3" type="ORF">Aru02nite_60620</name>
</gene>
<protein>
    <recommendedName>
        <fullName evidence="5">CU044_5270 family protein</fullName>
    </recommendedName>
</protein>
<feature type="region of interest" description="Disordered" evidence="1">
    <location>
        <begin position="77"/>
        <end position="102"/>
    </location>
</feature>
<keyword evidence="2" id="KW-1133">Transmembrane helix</keyword>
<keyword evidence="2" id="KW-0812">Transmembrane</keyword>
<feature type="region of interest" description="Disordered" evidence="1">
    <location>
        <begin position="187"/>
        <end position="221"/>
    </location>
</feature>
<sequence length="374" mass="40672">MDDMDTLARLRADLPDPDPDVLAAARDRLTRRMAEVPPAFERSRTSWRALLGRRLAIGVATAAAVAVGAGVLVTVAGTDRPSGHRPETGGGTSAAGTPYRAPTDASSALALAADHARTTGDPVVGKGQYLHISRNVWWGEYLDGVRFRHKFRTEVWVPADADGVWWWRETSLDTKFASAADERKVRASDPRVFTRSASLSSGHDGQPDRTPTGKPHVVGPQEPGWYYPTPRFLAQQPRDPRKLLAAIEAAVEPSSLNKGDRPTMAFQMIAEVFATGYAPADLRAALYRAARLIPGITFQRNAKDLDGRRGVSISKPAPYGFLRTEIVFDPKTGQFLGERTIVVRSIEDDAYLPVGSTYSETALSADVTGNPHLF</sequence>
<dbReference type="Proteomes" id="UP000612808">
    <property type="component" value="Unassembled WGS sequence"/>
</dbReference>
<organism evidence="3 4">
    <name type="scientific">Actinocatenispora rupis</name>
    <dbReference type="NCBI Taxonomy" id="519421"/>
    <lineage>
        <taxon>Bacteria</taxon>
        <taxon>Bacillati</taxon>
        <taxon>Actinomycetota</taxon>
        <taxon>Actinomycetes</taxon>
        <taxon>Micromonosporales</taxon>
        <taxon>Micromonosporaceae</taxon>
        <taxon>Actinocatenispora</taxon>
    </lineage>
</organism>
<keyword evidence="2" id="KW-0472">Membrane</keyword>
<evidence type="ECO:0008006" key="5">
    <source>
        <dbReference type="Google" id="ProtNLM"/>
    </source>
</evidence>
<comment type="caution">
    <text evidence="3">The sequence shown here is derived from an EMBL/GenBank/DDBJ whole genome shotgun (WGS) entry which is preliminary data.</text>
</comment>
<feature type="transmembrane region" description="Helical" evidence="2">
    <location>
        <begin position="55"/>
        <end position="76"/>
    </location>
</feature>
<evidence type="ECO:0000256" key="1">
    <source>
        <dbReference type="SAM" id="MobiDB-lite"/>
    </source>
</evidence>
<evidence type="ECO:0000256" key="2">
    <source>
        <dbReference type="SAM" id="Phobius"/>
    </source>
</evidence>
<reference evidence="3" key="1">
    <citation type="submission" date="2021-01" db="EMBL/GenBank/DDBJ databases">
        <title>Whole genome shotgun sequence of Actinocatenispora rupis NBRC 107355.</title>
        <authorList>
            <person name="Komaki H."/>
            <person name="Tamura T."/>
        </authorList>
    </citation>
    <scope>NUCLEOTIDE SEQUENCE</scope>
    <source>
        <strain evidence="3">NBRC 107355</strain>
    </source>
</reference>
<dbReference type="InterPro" id="IPR047789">
    <property type="entry name" value="CU044_5270-like"/>
</dbReference>
<dbReference type="EMBL" id="BOMB01000039">
    <property type="protein sequence ID" value="GID15173.1"/>
    <property type="molecule type" value="Genomic_DNA"/>
</dbReference>
<name>A0A8J3J6T0_9ACTN</name>
<dbReference type="AlphaFoldDB" id="A0A8J3J6T0"/>
<proteinExistence type="predicted"/>
<keyword evidence="4" id="KW-1185">Reference proteome</keyword>
<dbReference type="RefSeq" id="WP_203663354.1">
    <property type="nucleotide sequence ID" value="NZ_BAAAZM010000035.1"/>
</dbReference>
<accession>A0A8J3J6T0</accession>
<evidence type="ECO:0000313" key="4">
    <source>
        <dbReference type="Proteomes" id="UP000612808"/>
    </source>
</evidence>
<dbReference type="NCBIfam" id="NF038083">
    <property type="entry name" value="CU044_5270_fam"/>
    <property type="match status" value="1"/>
</dbReference>